<dbReference type="GO" id="GO:0009507">
    <property type="term" value="C:chloroplast"/>
    <property type="evidence" value="ECO:0007669"/>
    <property type="project" value="TreeGrafter"/>
</dbReference>
<evidence type="ECO:0000256" key="1">
    <source>
        <dbReference type="SAM" id="Coils"/>
    </source>
</evidence>
<evidence type="ECO:0000313" key="3">
    <source>
        <dbReference type="Proteomes" id="UP000694853"/>
    </source>
</evidence>
<dbReference type="SUPFAM" id="SSF57938">
    <property type="entry name" value="DnaJ/Hsp40 cysteine-rich domain"/>
    <property type="match status" value="1"/>
</dbReference>
<dbReference type="InterPro" id="IPR036365">
    <property type="entry name" value="PGBD-like_sf"/>
</dbReference>
<dbReference type="RefSeq" id="XP_027365632.1">
    <property type="nucleotide sequence ID" value="XM_027509831.1"/>
</dbReference>
<dbReference type="AlphaFoldDB" id="A0A8B8MCQ7"/>
<dbReference type="InterPro" id="IPR002477">
    <property type="entry name" value="Peptidoglycan-bd-like"/>
</dbReference>
<gene>
    <name evidence="4 5" type="primary">LOC113872342</name>
</gene>
<dbReference type="SUPFAM" id="SSF47090">
    <property type="entry name" value="PGBD-like"/>
    <property type="match status" value="1"/>
</dbReference>
<dbReference type="RefSeq" id="XP_027365633.1">
    <property type="nucleotide sequence ID" value="XM_027509832.1"/>
</dbReference>
<accession>A0A8B8MCQ7</accession>
<reference evidence="3" key="1">
    <citation type="journal article" date="2019" name="Toxins">
        <title>Detection of Abrin-Like and Prepropulchellin-Like Toxin Genes and Transcripts Using Whole Genome Sequencing and Full-Length Transcript Sequencing of Abrus precatorius.</title>
        <authorList>
            <person name="Hovde B.T."/>
            <person name="Daligault H.E."/>
            <person name="Hanschen E.R."/>
            <person name="Kunde Y.A."/>
            <person name="Johnson M.B."/>
            <person name="Starkenburg S.R."/>
            <person name="Johnson S.L."/>
        </authorList>
    </citation>
    <scope>NUCLEOTIDE SEQUENCE [LARGE SCALE GENOMIC DNA]</scope>
</reference>
<evidence type="ECO:0000313" key="5">
    <source>
        <dbReference type="RefSeq" id="XP_027365633.1"/>
    </source>
</evidence>
<protein>
    <submittedName>
        <fullName evidence="4 5">Protein disulfide isomerase pTAC5, chloroplastic</fullName>
    </submittedName>
</protein>
<feature type="coiled-coil region" evidence="1">
    <location>
        <begin position="72"/>
        <end position="99"/>
    </location>
</feature>
<dbReference type="GO" id="GO:0003756">
    <property type="term" value="F:protein disulfide isomerase activity"/>
    <property type="evidence" value="ECO:0007669"/>
    <property type="project" value="TreeGrafter"/>
</dbReference>
<dbReference type="Proteomes" id="UP000694853">
    <property type="component" value="Unplaced"/>
</dbReference>
<evidence type="ECO:0000259" key="2">
    <source>
        <dbReference type="Pfam" id="PF01471"/>
    </source>
</evidence>
<name>A0A8B8MCQ7_ABRPR</name>
<dbReference type="Gene3D" id="1.10.101.10">
    <property type="entry name" value="PGBD-like superfamily/PGBD"/>
    <property type="match status" value="1"/>
</dbReference>
<dbReference type="PANTHER" id="PTHR15852">
    <property type="entry name" value="PLASTID TRANSCRIPTIONALLY ACTIVE PROTEIN"/>
    <property type="match status" value="1"/>
</dbReference>
<keyword evidence="4 5" id="KW-0413">Isomerase</keyword>
<dbReference type="PANTHER" id="PTHR15852:SF16">
    <property type="entry name" value="PROTEIN DISULFIDE ISOMERASE PTAC5, CHLOROPLASTIC"/>
    <property type="match status" value="1"/>
</dbReference>
<feature type="domain" description="Peptidoglycan binding-like" evidence="2">
    <location>
        <begin position="180"/>
        <end position="238"/>
    </location>
</feature>
<evidence type="ECO:0000313" key="4">
    <source>
        <dbReference type="RefSeq" id="XP_027365632.1"/>
    </source>
</evidence>
<dbReference type="GO" id="GO:0009658">
    <property type="term" value="P:chloroplast organization"/>
    <property type="evidence" value="ECO:0007669"/>
    <property type="project" value="TreeGrafter"/>
</dbReference>
<proteinExistence type="predicted"/>
<sequence length="385" mass="43293">MSASLPLLHVTATPSLSLNKTFSPLPKPYLFTFSLKVSSLISHCSNSDLEAHRWLREEQRWLREEQRWLREEQRWARERDQLLREISDLKLQIQALERRFLTHDLASPSSLSDAVANVSLLLQVLKDKNLVLESGSSARNTVLEEKQSEEVFESEKEVLVVEEAAARVEKRSALRKGSEGEEVRQMQEALLTLGFYSGEEDMEYSSFSSGTERAVKTWQAALGAPEDGIMTAELLERLYLEIRTRDLSSATEDKKSATVLPKEDENGAAVTSVTEISEVQRKVVKSDKGTEVSHRGVFLLGENRWEEPSRLVRSDGAERSKNKGVTTKCLQCRGEGRLLCTECDGTGEPNIEPQFLEWVDEGTKCPYCEGLGYILCDVCGGKTMV</sequence>
<dbReference type="OrthoDB" id="1001489at2759"/>
<dbReference type="InterPro" id="IPR036410">
    <property type="entry name" value="HSP_DnaJ_Cys-rich_dom_sf"/>
</dbReference>
<dbReference type="InterPro" id="IPR036366">
    <property type="entry name" value="PGBDSf"/>
</dbReference>
<reference evidence="4 5" key="2">
    <citation type="submission" date="2025-04" db="UniProtKB">
        <authorList>
            <consortium name="RefSeq"/>
        </authorList>
    </citation>
    <scope>IDENTIFICATION</scope>
    <source>
        <tissue evidence="4 5">Young leaves</tissue>
    </source>
</reference>
<keyword evidence="3" id="KW-1185">Reference proteome</keyword>
<organism evidence="3 4">
    <name type="scientific">Abrus precatorius</name>
    <name type="common">Indian licorice</name>
    <name type="synonym">Glycine abrus</name>
    <dbReference type="NCBI Taxonomy" id="3816"/>
    <lineage>
        <taxon>Eukaryota</taxon>
        <taxon>Viridiplantae</taxon>
        <taxon>Streptophyta</taxon>
        <taxon>Embryophyta</taxon>
        <taxon>Tracheophyta</taxon>
        <taxon>Spermatophyta</taxon>
        <taxon>Magnoliopsida</taxon>
        <taxon>eudicotyledons</taxon>
        <taxon>Gunneridae</taxon>
        <taxon>Pentapetalae</taxon>
        <taxon>rosids</taxon>
        <taxon>fabids</taxon>
        <taxon>Fabales</taxon>
        <taxon>Fabaceae</taxon>
        <taxon>Papilionoideae</taxon>
        <taxon>50 kb inversion clade</taxon>
        <taxon>NPAAA clade</taxon>
        <taxon>indigoferoid/millettioid clade</taxon>
        <taxon>Abreae</taxon>
        <taxon>Abrus</taxon>
    </lineage>
</organism>
<dbReference type="Pfam" id="PF01471">
    <property type="entry name" value="PG_binding_1"/>
    <property type="match status" value="1"/>
</dbReference>
<dbReference type="KEGG" id="aprc:113872342"/>
<dbReference type="GeneID" id="113872342"/>
<keyword evidence="1" id="KW-0175">Coiled coil</keyword>